<evidence type="ECO:0000256" key="6">
    <source>
        <dbReference type="ARBA" id="ARBA00023034"/>
    </source>
</evidence>
<organism evidence="12 13">
    <name type="scientific">Zostera marina</name>
    <name type="common">Eelgrass</name>
    <dbReference type="NCBI Taxonomy" id="29655"/>
    <lineage>
        <taxon>Eukaryota</taxon>
        <taxon>Viridiplantae</taxon>
        <taxon>Streptophyta</taxon>
        <taxon>Embryophyta</taxon>
        <taxon>Tracheophyta</taxon>
        <taxon>Spermatophyta</taxon>
        <taxon>Magnoliopsida</taxon>
        <taxon>Liliopsida</taxon>
        <taxon>Zosteraceae</taxon>
        <taxon>Zostera</taxon>
    </lineage>
</organism>
<evidence type="ECO:0000256" key="8">
    <source>
        <dbReference type="SAM" id="MobiDB-lite"/>
    </source>
</evidence>
<keyword evidence="5 9" id="KW-1133">Transmembrane helix</keyword>
<accession>A0A0K9PC88</accession>
<keyword evidence="4" id="KW-0735">Signal-anchor</keyword>
<feature type="transmembrane region" description="Helical" evidence="9">
    <location>
        <begin position="21"/>
        <end position="39"/>
    </location>
</feature>
<dbReference type="GO" id="GO:1990538">
    <property type="term" value="F:xylan O-acetyltransferase activity"/>
    <property type="evidence" value="ECO:0007669"/>
    <property type="project" value="UniProtKB-ARBA"/>
</dbReference>
<dbReference type="PANTHER" id="PTHR32285:SF324">
    <property type="entry name" value="PROTEIN TRICHOME BIREFRINGENCE-LIKE 25"/>
    <property type="match status" value="1"/>
</dbReference>
<evidence type="ECO:0000256" key="9">
    <source>
        <dbReference type="SAM" id="Phobius"/>
    </source>
</evidence>
<dbReference type="InterPro" id="IPR025846">
    <property type="entry name" value="TBL_N"/>
</dbReference>
<comment type="similarity">
    <text evidence="2">Belongs to the PC-esterase family. TBL subfamily.</text>
</comment>
<dbReference type="Pfam" id="PF13839">
    <property type="entry name" value="PC-Esterase"/>
    <property type="match status" value="1"/>
</dbReference>
<gene>
    <name evidence="12" type="ORF">ZOSMA_292G00070</name>
</gene>
<evidence type="ECO:0000313" key="12">
    <source>
        <dbReference type="EMBL" id="KMZ66589.1"/>
    </source>
</evidence>
<reference evidence="13" key="1">
    <citation type="journal article" date="2016" name="Nature">
        <title>The genome of the seagrass Zostera marina reveals angiosperm adaptation to the sea.</title>
        <authorList>
            <person name="Olsen J.L."/>
            <person name="Rouze P."/>
            <person name="Verhelst B."/>
            <person name="Lin Y.-C."/>
            <person name="Bayer T."/>
            <person name="Collen J."/>
            <person name="Dattolo E."/>
            <person name="De Paoli E."/>
            <person name="Dittami S."/>
            <person name="Maumus F."/>
            <person name="Michel G."/>
            <person name="Kersting A."/>
            <person name="Lauritano C."/>
            <person name="Lohaus R."/>
            <person name="Toepel M."/>
            <person name="Tonon T."/>
            <person name="Vanneste K."/>
            <person name="Amirebrahimi M."/>
            <person name="Brakel J."/>
            <person name="Bostroem C."/>
            <person name="Chovatia M."/>
            <person name="Grimwood J."/>
            <person name="Jenkins J.W."/>
            <person name="Jueterbock A."/>
            <person name="Mraz A."/>
            <person name="Stam W.T."/>
            <person name="Tice H."/>
            <person name="Bornberg-Bauer E."/>
            <person name="Green P.J."/>
            <person name="Pearson G.A."/>
            <person name="Procaccini G."/>
            <person name="Duarte C.M."/>
            <person name="Schmutz J."/>
            <person name="Reusch T.B.H."/>
            <person name="Van de Peer Y."/>
        </authorList>
    </citation>
    <scope>NUCLEOTIDE SEQUENCE [LARGE SCALE GENOMIC DNA]</scope>
    <source>
        <strain evidence="13">cv. Finnish</strain>
    </source>
</reference>
<evidence type="ECO:0000313" key="13">
    <source>
        <dbReference type="Proteomes" id="UP000036987"/>
    </source>
</evidence>
<dbReference type="STRING" id="29655.A0A0K9PC88"/>
<evidence type="ECO:0000259" key="10">
    <source>
        <dbReference type="Pfam" id="PF13839"/>
    </source>
</evidence>
<comment type="subcellular location">
    <subcellularLocation>
        <location evidence="1">Golgi apparatus membrane</location>
        <topology evidence="1">Single-pass type II membrane protein</topology>
    </subcellularLocation>
</comment>
<evidence type="ECO:0000256" key="3">
    <source>
        <dbReference type="ARBA" id="ARBA00022692"/>
    </source>
</evidence>
<dbReference type="InterPro" id="IPR029962">
    <property type="entry name" value="TBL"/>
</dbReference>
<dbReference type="InterPro" id="IPR026057">
    <property type="entry name" value="TBL_C"/>
</dbReference>
<keyword evidence="3 9" id="KW-0812">Transmembrane</keyword>
<dbReference type="OrthoDB" id="630188at2759"/>
<evidence type="ECO:0000259" key="11">
    <source>
        <dbReference type="Pfam" id="PF14416"/>
    </source>
</evidence>
<evidence type="ECO:0000256" key="1">
    <source>
        <dbReference type="ARBA" id="ARBA00004323"/>
    </source>
</evidence>
<dbReference type="PANTHER" id="PTHR32285">
    <property type="entry name" value="PROTEIN TRICHOME BIREFRINGENCE-LIKE 9-RELATED"/>
    <property type="match status" value="1"/>
</dbReference>
<comment type="caution">
    <text evidence="12">The sequence shown here is derived from an EMBL/GenBank/DDBJ whole genome shotgun (WGS) entry which is preliminary data.</text>
</comment>
<feature type="compositionally biased region" description="Basic and acidic residues" evidence="8">
    <location>
        <begin position="86"/>
        <end position="102"/>
    </location>
</feature>
<dbReference type="Pfam" id="PF14416">
    <property type="entry name" value="PMR5N"/>
    <property type="match status" value="1"/>
</dbReference>
<dbReference type="AlphaFoldDB" id="A0A0K9PC88"/>
<feature type="compositionally biased region" description="Polar residues" evidence="8">
    <location>
        <begin position="73"/>
        <end position="85"/>
    </location>
</feature>
<keyword evidence="6" id="KW-0333">Golgi apparatus</keyword>
<evidence type="ECO:0000256" key="4">
    <source>
        <dbReference type="ARBA" id="ARBA00022968"/>
    </source>
</evidence>
<protein>
    <submittedName>
        <fullName evidence="12">Trichome birefringence-like 26</fullName>
    </submittedName>
</protein>
<feature type="compositionally biased region" description="Polar residues" evidence="8">
    <location>
        <begin position="50"/>
        <end position="65"/>
    </location>
</feature>
<dbReference type="GO" id="GO:0005794">
    <property type="term" value="C:Golgi apparatus"/>
    <property type="evidence" value="ECO:0000318"/>
    <property type="project" value="GO_Central"/>
</dbReference>
<feature type="domain" description="Trichome birefringence-like N-terminal" evidence="11">
    <location>
        <begin position="110"/>
        <end position="163"/>
    </location>
</feature>
<dbReference type="EMBL" id="LFYR01000963">
    <property type="protein sequence ID" value="KMZ66589.1"/>
    <property type="molecule type" value="Genomic_DNA"/>
</dbReference>
<feature type="region of interest" description="Disordered" evidence="8">
    <location>
        <begin position="50"/>
        <end position="108"/>
    </location>
</feature>
<proteinExistence type="inferred from homology"/>
<dbReference type="GO" id="GO:0000139">
    <property type="term" value="C:Golgi membrane"/>
    <property type="evidence" value="ECO:0007669"/>
    <property type="project" value="UniProtKB-SubCell"/>
</dbReference>
<dbReference type="Proteomes" id="UP000036987">
    <property type="component" value="Unassembled WGS sequence"/>
</dbReference>
<keyword evidence="13" id="KW-1185">Reference proteome</keyword>
<sequence length="456" mass="52894">MGKSLLFVPRMWTQLEKHRHIFAKIFVSIIFAGITYRLFFNRSLTFSDPGSESHQLQASPSSNPYQLDRSPYADTQNNDNQASSDNEGRGKIEPDDKMEEQKSGAQTQTEKCNLFSGKWIPNPSEPIYNNVSCPIVQGHQNCMKNGRPDSGYLYWRWKPRDCELPSFNPNKFLNSMRNKALAFIGDSISRNQVESLVCLLSVEAAAIEYYHDEEYKSKKWMFSPYNFTLAVIWSPFLLHAEINEDQNGVSKSIIQLHLDVLDKKWTDEYRNFDYIVTSGGKWFLKAAIYREKNAQVGCHHCQRKDLTEFGIEYAYRKALRATFDFFNRSDYKGMLILRTSTPDHFENGEWSNGGICKRTVPFREGEVSLIDVDRTLRNIELEEFQIAANFSKYELKLLDTTHLSLLRPDGHPGPYRQFHPFAQDKNAKVQNDCLHWCLPGPIDSWNDILMKMILDR</sequence>
<evidence type="ECO:0000256" key="2">
    <source>
        <dbReference type="ARBA" id="ARBA00007727"/>
    </source>
</evidence>
<evidence type="ECO:0000256" key="7">
    <source>
        <dbReference type="ARBA" id="ARBA00023136"/>
    </source>
</evidence>
<dbReference type="GO" id="GO:0016413">
    <property type="term" value="F:O-acetyltransferase activity"/>
    <property type="evidence" value="ECO:0000318"/>
    <property type="project" value="GO_Central"/>
</dbReference>
<feature type="domain" description="Trichome birefringence-like C-terminal" evidence="10">
    <location>
        <begin position="164"/>
        <end position="452"/>
    </location>
</feature>
<name>A0A0K9PC88_ZOSMR</name>
<keyword evidence="7 9" id="KW-0472">Membrane</keyword>
<evidence type="ECO:0000256" key="5">
    <source>
        <dbReference type="ARBA" id="ARBA00022989"/>
    </source>
</evidence>
<dbReference type="OMA" id="WNDIVME"/>